<dbReference type="Proteomes" id="UP000325081">
    <property type="component" value="Unassembled WGS sequence"/>
</dbReference>
<organism evidence="2 3">
    <name type="scientific">Striga asiatica</name>
    <name type="common">Asiatic witchweed</name>
    <name type="synonym">Buchnera asiatica</name>
    <dbReference type="NCBI Taxonomy" id="4170"/>
    <lineage>
        <taxon>Eukaryota</taxon>
        <taxon>Viridiplantae</taxon>
        <taxon>Streptophyta</taxon>
        <taxon>Embryophyta</taxon>
        <taxon>Tracheophyta</taxon>
        <taxon>Spermatophyta</taxon>
        <taxon>Magnoliopsida</taxon>
        <taxon>eudicotyledons</taxon>
        <taxon>Gunneridae</taxon>
        <taxon>Pentapetalae</taxon>
        <taxon>asterids</taxon>
        <taxon>lamiids</taxon>
        <taxon>Lamiales</taxon>
        <taxon>Orobanchaceae</taxon>
        <taxon>Buchnereae</taxon>
        <taxon>Striga</taxon>
    </lineage>
</organism>
<gene>
    <name evidence="2" type="ORF">STAS_23962</name>
</gene>
<evidence type="ECO:0000313" key="2">
    <source>
        <dbReference type="EMBL" id="GER46897.1"/>
    </source>
</evidence>
<reference evidence="3" key="1">
    <citation type="journal article" date="2019" name="Curr. Biol.">
        <title>Genome Sequence of Striga asiatica Provides Insight into the Evolution of Plant Parasitism.</title>
        <authorList>
            <person name="Yoshida S."/>
            <person name="Kim S."/>
            <person name="Wafula E.K."/>
            <person name="Tanskanen J."/>
            <person name="Kim Y.M."/>
            <person name="Honaas L."/>
            <person name="Yang Z."/>
            <person name="Spallek T."/>
            <person name="Conn C.E."/>
            <person name="Ichihashi Y."/>
            <person name="Cheong K."/>
            <person name="Cui S."/>
            <person name="Der J.P."/>
            <person name="Gundlach H."/>
            <person name="Jiao Y."/>
            <person name="Hori C."/>
            <person name="Ishida J.K."/>
            <person name="Kasahara H."/>
            <person name="Kiba T."/>
            <person name="Kim M.S."/>
            <person name="Koo N."/>
            <person name="Laohavisit A."/>
            <person name="Lee Y.H."/>
            <person name="Lumba S."/>
            <person name="McCourt P."/>
            <person name="Mortimer J.C."/>
            <person name="Mutuku J.M."/>
            <person name="Nomura T."/>
            <person name="Sasaki-Sekimoto Y."/>
            <person name="Seto Y."/>
            <person name="Wang Y."/>
            <person name="Wakatake T."/>
            <person name="Sakakibara H."/>
            <person name="Demura T."/>
            <person name="Yamaguchi S."/>
            <person name="Yoneyama K."/>
            <person name="Manabe R.I."/>
            <person name="Nelson D.C."/>
            <person name="Schulman A.H."/>
            <person name="Timko M.P."/>
            <person name="dePamphilis C.W."/>
            <person name="Choi D."/>
            <person name="Shirasu K."/>
        </authorList>
    </citation>
    <scope>NUCLEOTIDE SEQUENCE [LARGE SCALE GENOMIC DNA]</scope>
    <source>
        <strain evidence="3">cv. UVA1</strain>
    </source>
</reference>
<evidence type="ECO:0000256" key="1">
    <source>
        <dbReference type="SAM" id="MobiDB-lite"/>
    </source>
</evidence>
<keyword evidence="2" id="KW-0808">Transferase</keyword>
<dbReference type="EMBL" id="BKCP01007704">
    <property type="protein sequence ID" value="GER46897.1"/>
    <property type="molecule type" value="Genomic_DNA"/>
</dbReference>
<dbReference type="GO" id="GO:0016301">
    <property type="term" value="F:kinase activity"/>
    <property type="evidence" value="ECO:0007669"/>
    <property type="project" value="UniProtKB-KW"/>
</dbReference>
<keyword evidence="3" id="KW-1185">Reference proteome</keyword>
<feature type="region of interest" description="Disordered" evidence="1">
    <location>
        <begin position="1"/>
        <end position="24"/>
    </location>
</feature>
<comment type="caution">
    <text evidence="2">The sequence shown here is derived from an EMBL/GenBank/DDBJ whole genome shotgun (WGS) entry which is preliminary data.</text>
</comment>
<name>A0A5A7QR53_STRAF</name>
<protein>
    <submittedName>
        <fullName evidence="2">Protein kinase family protein</fullName>
    </submittedName>
</protein>
<evidence type="ECO:0000313" key="3">
    <source>
        <dbReference type="Proteomes" id="UP000325081"/>
    </source>
</evidence>
<dbReference type="AlphaFoldDB" id="A0A5A7QR53"/>
<keyword evidence="2" id="KW-0418">Kinase</keyword>
<sequence>MNTSGRTFHISDGSLADQSPATPVVKMERENGVGEERWDRSFHELRIMTQWDLSIFQREAPIPKTRSSTVPTMTSTPFPSPARCHLALPVVLFYMVEFLLVLEYLHARSIIY</sequence>
<proteinExistence type="predicted"/>
<accession>A0A5A7QR53</accession>